<dbReference type="EMBL" id="PEBW01000003">
    <property type="protein sequence ID" value="PTQ52115.1"/>
    <property type="molecule type" value="Genomic_DNA"/>
</dbReference>
<keyword evidence="5 10" id="KW-0547">Nucleotide-binding</keyword>
<comment type="function">
    <text evidence="10">Necessary for normal cell division and for the maintenance of normal septation.</text>
</comment>
<comment type="caution">
    <text evidence="12">The sequence shown here is derived from an EMBL/GenBank/DDBJ whole genome shotgun (WGS) entry which is preliminary data.</text>
</comment>
<organism evidence="12 13">
    <name type="scientific">Brockia lithotrophica</name>
    <dbReference type="NCBI Taxonomy" id="933949"/>
    <lineage>
        <taxon>Bacteria</taxon>
        <taxon>Bacillati</taxon>
        <taxon>Bacillota</taxon>
        <taxon>Bacilli</taxon>
        <taxon>Bacillales</taxon>
        <taxon>Bacillales Family X. Incertae Sedis</taxon>
        <taxon>Brockia</taxon>
    </lineage>
</organism>
<evidence type="ECO:0000256" key="7">
    <source>
        <dbReference type="ARBA" id="ARBA00023134"/>
    </source>
</evidence>
<dbReference type="InterPro" id="IPR027417">
    <property type="entry name" value="P-loop_NTPase"/>
</dbReference>
<dbReference type="InterPro" id="IPR006073">
    <property type="entry name" value="GTP-bd"/>
</dbReference>
<dbReference type="NCBIfam" id="TIGR03598">
    <property type="entry name" value="GTPase_YsxC"/>
    <property type="match status" value="1"/>
</dbReference>
<gene>
    <name evidence="10" type="primary">engB</name>
    <name evidence="12" type="ORF">BLITH_1082</name>
</gene>
<accession>A0A2T5G7F8</accession>
<evidence type="ECO:0000256" key="2">
    <source>
        <dbReference type="ARBA" id="ARBA00009638"/>
    </source>
</evidence>
<evidence type="ECO:0000256" key="3">
    <source>
        <dbReference type="ARBA" id="ARBA00022618"/>
    </source>
</evidence>
<dbReference type="PROSITE" id="PS51706">
    <property type="entry name" value="G_ENGB"/>
    <property type="match status" value="1"/>
</dbReference>
<dbReference type="GO" id="GO:0000917">
    <property type="term" value="P:division septum assembly"/>
    <property type="evidence" value="ECO:0007669"/>
    <property type="project" value="UniProtKB-KW"/>
</dbReference>
<dbReference type="CDD" id="cd01876">
    <property type="entry name" value="YihA_EngB"/>
    <property type="match status" value="1"/>
</dbReference>
<evidence type="ECO:0000256" key="5">
    <source>
        <dbReference type="ARBA" id="ARBA00022741"/>
    </source>
</evidence>
<comment type="similarity">
    <text evidence="2 10">Belongs to the TRAFAC class TrmE-Era-EngA-EngB-Septin-like GTPase superfamily. EngB GTPase family.</text>
</comment>
<keyword evidence="7 10" id="KW-0342">GTP-binding</keyword>
<evidence type="ECO:0000313" key="12">
    <source>
        <dbReference type="EMBL" id="PTQ52115.1"/>
    </source>
</evidence>
<keyword evidence="9 10" id="KW-0131">Cell cycle</keyword>
<reference evidence="12 13" key="1">
    <citation type="submission" date="2017-08" db="EMBL/GenBank/DDBJ databases">
        <title>Burning lignite coal seam in the remote Altai Mountains harbors a hydrogen-driven thermophilic microbial community.</title>
        <authorList>
            <person name="Kadnikov V.V."/>
            <person name="Mardanov A.V."/>
            <person name="Ivasenko D."/>
            <person name="Beletsky A.V."/>
            <person name="Karnachuk O.V."/>
            <person name="Ravin N.V."/>
        </authorList>
    </citation>
    <scope>NUCLEOTIDE SEQUENCE [LARGE SCALE GENOMIC DNA]</scope>
    <source>
        <strain evidence="12">AL31</strain>
    </source>
</reference>
<protein>
    <recommendedName>
        <fullName evidence="10">Probable GTP-binding protein EngB</fullName>
    </recommendedName>
</protein>
<dbReference type="HAMAP" id="MF_00321">
    <property type="entry name" value="GTPase_EngB"/>
    <property type="match status" value="1"/>
</dbReference>
<feature type="domain" description="EngB-type G" evidence="11">
    <location>
        <begin position="28"/>
        <end position="196"/>
    </location>
</feature>
<dbReference type="PANTHER" id="PTHR11649:SF13">
    <property type="entry name" value="ENGB-TYPE G DOMAIN-CONTAINING PROTEIN"/>
    <property type="match status" value="1"/>
</dbReference>
<dbReference type="InterPro" id="IPR019987">
    <property type="entry name" value="GTP-bd_ribosome_bio_YsxC"/>
</dbReference>
<evidence type="ECO:0000256" key="10">
    <source>
        <dbReference type="HAMAP-Rule" id="MF_00321"/>
    </source>
</evidence>
<sequence length="198" mass="21854">MRPDLAVKPKSVEYVGAAYTPEQLLRDVRPQFAFIGRSNVGKSSLVNALLGKDLFRTSKTPGRTQAVHYVLVDGAWYVVDLPGYGYAKLPQRELVRIAALTEAYFAERPRLTFVLLDGRVPPQGKDAETFAWLRSQGLPFRAVVTKVDALARAERAQAGRRFVQAFALSEPPILTSARTGEGLGEVWRAIRDALRGNG</sequence>
<dbReference type="SUPFAM" id="SSF52540">
    <property type="entry name" value="P-loop containing nucleoside triphosphate hydrolases"/>
    <property type="match status" value="1"/>
</dbReference>
<evidence type="ECO:0000256" key="6">
    <source>
        <dbReference type="ARBA" id="ARBA00022842"/>
    </source>
</evidence>
<dbReference type="AlphaFoldDB" id="A0A2T5G7F8"/>
<proteinExistence type="inferred from homology"/>
<keyword evidence="4" id="KW-0479">Metal-binding</keyword>
<dbReference type="Gene3D" id="3.40.50.300">
    <property type="entry name" value="P-loop containing nucleotide triphosphate hydrolases"/>
    <property type="match status" value="1"/>
</dbReference>
<evidence type="ECO:0000256" key="1">
    <source>
        <dbReference type="ARBA" id="ARBA00001946"/>
    </source>
</evidence>
<evidence type="ECO:0000313" key="13">
    <source>
        <dbReference type="Proteomes" id="UP000244016"/>
    </source>
</evidence>
<name>A0A2T5G7F8_9BACL</name>
<dbReference type="InterPro" id="IPR030393">
    <property type="entry name" value="G_ENGB_dom"/>
</dbReference>
<evidence type="ECO:0000256" key="8">
    <source>
        <dbReference type="ARBA" id="ARBA00023210"/>
    </source>
</evidence>
<keyword evidence="8 10" id="KW-0717">Septation</keyword>
<comment type="cofactor">
    <cofactor evidence="1">
        <name>Mg(2+)</name>
        <dbReference type="ChEBI" id="CHEBI:18420"/>
    </cofactor>
</comment>
<keyword evidence="6" id="KW-0460">Magnesium</keyword>
<evidence type="ECO:0000259" key="11">
    <source>
        <dbReference type="PROSITE" id="PS51706"/>
    </source>
</evidence>
<dbReference type="GO" id="GO:0046872">
    <property type="term" value="F:metal ion binding"/>
    <property type="evidence" value="ECO:0007669"/>
    <property type="project" value="UniProtKB-KW"/>
</dbReference>
<dbReference type="Pfam" id="PF01926">
    <property type="entry name" value="MMR_HSR1"/>
    <property type="match status" value="1"/>
</dbReference>
<keyword evidence="3 10" id="KW-0132">Cell division</keyword>
<evidence type="ECO:0000256" key="4">
    <source>
        <dbReference type="ARBA" id="ARBA00022723"/>
    </source>
</evidence>
<dbReference type="PANTHER" id="PTHR11649">
    <property type="entry name" value="MSS1/TRME-RELATED GTP-BINDING PROTEIN"/>
    <property type="match status" value="1"/>
</dbReference>
<dbReference type="GO" id="GO:0005525">
    <property type="term" value="F:GTP binding"/>
    <property type="evidence" value="ECO:0007669"/>
    <property type="project" value="UniProtKB-UniRule"/>
</dbReference>
<evidence type="ECO:0000256" key="9">
    <source>
        <dbReference type="ARBA" id="ARBA00023306"/>
    </source>
</evidence>
<dbReference type="Proteomes" id="UP000244016">
    <property type="component" value="Unassembled WGS sequence"/>
</dbReference>